<dbReference type="GO" id="GO:0005886">
    <property type="term" value="C:plasma membrane"/>
    <property type="evidence" value="ECO:0007669"/>
    <property type="project" value="UniProtKB-SubCell"/>
</dbReference>
<keyword evidence="11" id="KW-0479">Metal-binding</keyword>
<dbReference type="PANTHER" id="PTHR28259:SF1">
    <property type="entry name" value="FLUORIDE EXPORT PROTEIN 1-RELATED"/>
    <property type="match status" value="1"/>
</dbReference>
<feature type="binding site" evidence="11">
    <location>
        <position position="80"/>
    </location>
    <ligand>
        <name>Na(+)</name>
        <dbReference type="ChEBI" id="CHEBI:29101"/>
        <note>structural</note>
    </ligand>
</feature>
<dbReference type="InterPro" id="IPR003691">
    <property type="entry name" value="FluC"/>
</dbReference>
<evidence type="ECO:0000256" key="11">
    <source>
        <dbReference type="HAMAP-Rule" id="MF_00454"/>
    </source>
</evidence>
<feature type="transmembrane region" description="Helical" evidence="11">
    <location>
        <begin position="6"/>
        <end position="32"/>
    </location>
</feature>
<feature type="transmembrane region" description="Helical" evidence="11">
    <location>
        <begin position="102"/>
        <end position="122"/>
    </location>
</feature>
<reference evidence="12" key="1">
    <citation type="journal article" date="2021" name="PeerJ">
        <title>Extensive microbial diversity within the chicken gut microbiome revealed by metagenomics and culture.</title>
        <authorList>
            <person name="Gilroy R."/>
            <person name="Ravi A."/>
            <person name="Getino M."/>
            <person name="Pursley I."/>
            <person name="Horton D.L."/>
            <person name="Alikhan N.F."/>
            <person name="Baker D."/>
            <person name="Gharbi K."/>
            <person name="Hall N."/>
            <person name="Watson M."/>
            <person name="Adriaenssens E.M."/>
            <person name="Foster-Nyarko E."/>
            <person name="Jarju S."/>
            <person name="Secka A."/>
            <person name="Antonio M."/>
            <person name="Oren A."/>
            <person name="Chaudhuri R.R."/>
            <person name="La Ragione R."/>
            <person name="Hildebrand F."/>
            <person name="Pallen M.J."/>
        </authorList>
    </citation>
    <scope>NUCLEOTIDE SEQUENCE</scope>
    <source>
        <strain evidence="12">ChiBcec15-1070</strain>
    </source>
</reference>
<keyword evidence="6 11" id="KW-0406">Ion transport</keyword>
<dbReference type="GO" id="GO:0062054">
    <property type="term" value="F:fluoride channel activity"/>
    <property type="evidence" value="ECO:0007669"/>
    <property type="project" value="UniProtKB-UniRule"/>
</dbReference>
<organism evidence="12 13">
    <name type="scientific">Candidatus Rikenella faecigallinarum</name>
    <dbReference type="NCBI Taxonomy" id="2838745"/>
    <lineage>
        <taxon>Bacteria</taxon>
        <taxon>Pseudomonadati</taxon>
        <taxon>Bacteroidota</taxon>
        <taxon>Bacteroidia</taxon>
        <taxon>Bacteroidales</taxon>
        <taxon>Rikenellaceae</taxon>
        <taxon>Rikenella</taxon>
    </lineage>
</organism>
<proteinExistence type="inferred from homology"/>
<keyword evidence="5 11" id="KW-1133">Transmembrane helix</keyword>
<evidence type="ECO:0000313" key="13">
    <source>
        <dbReference type="Proteomes" id="UP000823926"/>
    </source>
</evidence>
<feature type="binding site" evidence="11">
    <location>
        <position position="77"/>
    </location>
    <ligand>
        <name>Na(+)</name>
        <dbReference type="ChEBI" id="CHEBI:29101"/>
        <note>structural</note>
    </ligand>
</feature>
<name>A0A9D1QCL0_9BACT</name>
<dbReference type="PANTHER" id="PTHR28259">
    <property type="entry name" value="FLUORIDE EXPORT PROTEIN 1-RELATED"/>
    <property type="match status" value="1"/>
</dbReference>
<gene>
    <name evidence="11 12" type="primary">crcB</name>
    <name evidence="11" type="synonym">fluC</name>
    <name evidence="12" type="ORF">H9888_03830</name>
</gene>
<comment type="caution">
    <text evidence="12">The sequence shown here is derived from an EMBL/GenBank/DDBJ whole genome shotgun (WGS) entry which is preliminary data.</text>
</comment>
<comment type="subcellular location">
    <subcellularLocation>
        <location evidence="1 11">Cell membrane</location>
        <topology evidence="1 11">Multi-pass membrane protein</topology>
    </subcellularLocation>
</comment>
<comment type="function">
    <text evidence="11">Fluoride-specific ion channel. Important for reducing fluoride concentration in the cell, thus reducing its toxicity.</text>
</comment>
<dbReference type="GO" id="GO:0046872">
    <property type="term" value="F:metal ion binding"/>
    <property type="evidence" value="ECO:0007669"/>
    <property type="project" value="UniProtKB-KW"/>
</dbReference>
<dbReference type="GO" id="GO:0140114">
    <property type="term" value="P:cellular detoxification of fluoride"/>
    <property type="evidence" value="ECO:0007669"/>
    <property type="project" value="UniProtKB-UniRule"/>
</dbReference>
<evidence type="ECO:0000256" key="6">
    <source>
        <dbReference type="ARBA" id="ARBA00023065"/>
    </source>
</evidence>
<keyword evidence="3" id="KW-0997">Cell inner membrane</keyword>
<keyword evidence="4 11" id="KW-0812">Transmembrane</keyword>
<dbReference type="EMBL" id="DXHL01000020">
    <property type="protein sequence ID" value="HIW10613.1"/>
    <property type="molecule type" value="Genomic_DNA"/>
</dbReference>
<dbReference type="Proteomes" id="UP000823926">
    <property type="component" value="Unassembled WGS sequence"/>
</dbReference>
<reference evidence="12" key="2">
    <citation type="submission" date="2021-04" db="EMBL/GenBank/DDBJ databases">
        <authorList>
            <person name="Gilroy R."/>
        </authorList>
    </citation>
    <scope>NUCLEOTIDE SEQUENCE</scope>
    <source>
        <strain evidence="12">ChiBcec15-1070</strain>
    </source>
</reference>
<evidence type="ECO:0000313" key="12">
    <source>
        <dbReference type="EMBL" id="HIW10613.1"/>
    </source>
</evidence>
<keyword evidence="11" id="KW-0813">Transport</keyword>
<feature type="transmembrane region" description="Helical" evidence="11">
    <location>
        <begin position="70"/>
        <end position="90"/>
    </location>
</feature>
<evidence type="ECO:0000256" key="1">
    <source>
        <dbReference type="ARBA" id="ARBA00004651"/>
    </source>
</evidence>
<evidence type="ECO:0000256" key="9">
    <source>
        <dbReference type="ARBA" id="ARBA00035120"/>
    </source>
</evidence>
<comment type="activity regulation">
    <text evidence="11">Na(+) is not transported, but it plays an essential structural role and its presence is essential for fluoride channel function.</text>
</comment>
<evidence type="ECO:0000256" key="2">
    <source>
        <dbReference type="ARBA" id="ARBA00022475"/>
    </source>
</evidence>
<keyword evidence="8 11" id="KW-0407">Ion channel</keyword>
<accession>A0A9D1QCL0</accession>
<dbReference type="HAMAP" id="MF_00454">
    <property type="entry name" value="FluC"/>
    <property type="match status" value="1"/>
</dbReference>
<evidence type="ECO:0000256" key="10">
    <source>
        <dbReference type="ARBA" id="ARBA00035585"/>
    </source>
</evidence>
<feature type="transmembrane region" description="Helical" evidence="11">
    <location>
        <begin position="39"/>
        <end position="58"/>
    </location>
</feature>
<protein>
    <recommendedName>
        <fullName evidence="11">Fluoride-specific ion channel FluC</fullName>
    </recommendedName>
</protein>
<keyword evidence="7 11" id="KW-0472">Membrane</keyword>
<dbReference type="Pfam" id="PF02537">
    <property type="entry name" value="CRCB"/>
    <property type="match status" value="1"/>
</dbReference>
<dbReference type="NCBIfam" id="TIGR00494">
    <property type="entry name" value="crcB"/>
    <property type="match status" value="1"/>
</dbReference>
<evidence type="ECO:0000256" key="8">
    <source>
        <dbReference type="ARBA" id="ARBA00023303"/>
    </source>
</evidence>
<evidence type="ECO:0000256" key="5">
    <source>
        <dbReference type="ARBA" id="ARBA00022989"/>
    </source>
</evidence>
<comment type="similarity">
    <text evidence="9 11">Belongs to the fluoride channel Fluc/FEX (TC 1.A.43) family.</text>
</comment>
<evidence type="ECO:0000256" key="7">
    <source>
        <dbReference type="ARBA" id="ARBA00023136"/>
    </source>
</evidence>
<evidence type="ECO:0000256" key="3">
    <source>
        <dbReference type="ARBA" id="ARBA00022519"/>
    </source>
</evidence>
<evidence type="ECO:0000256" key="4">
    <source>
        <dbReference type="ARBA" id="ARBA00022692"/>
    </source>
</evidence>
<sequence>MWNNLLWVGLGGFVGSVLRYGVGVGVAALAAVRGGAGRFPVATLAVNVVGSFLIGMLLRHVEQGSTQHLLGVVGFCGGFTTFSTFSLESVRLLREGHASTALLYIAISLVLCMGATFLGIAIKTTK</sequence>
<keyword evidence="2 11" id="KW-1003">Cell membrane</keyword>
<comment type="catalytic activity">
    <reaction evidence="10">
        <text>fluoride(in) = fluoride(out)</text>
        <dbReference type="Rhea" id="RHEA:76159"/>
        <dbReference type="ChEBI" id="CHEBI:17051"/>
    </reaction>
    <physiologicalReaction direction="left-to-right" evidence="10">
        <dbReference type="Rhea" id="RHEA:76160"/>
    </physiologicalReaction>
</comment>
<keyword evidence="11" id="KW-0915">Sodium</keyword>
<dbReference type="AlphaFoldDB" id="A0A9D1QCL0"/>